<dbReference type="InterPro" id="IPR000182">
    <property type="entry name" value="GNAT_dom"/>
</dbReference>
<organism evidence="4 5">
    <name type="scientific">Actinospica durhamensis</name>
    <dbReference type="NCBI Taxonomy" id="1508375"/>
    <lineage>
        <taxon>Bacteria</taxon>
        <taxon>Bacillati</taxon>
        <taxon>Actinomycetota</taxon>
        <taxon>Actinomycetes</taxon>
        <taxon>Catenulisporales</taxon>
        <taxon>Actinospicaceae</taxon>
        <taxon>Actinospica</taxon>
    </lineage>
</organism>
<dbReference type="InterPro" id="IPR050680">
    <property type="entry name" value="YpeA/RimI_acetyltransf"/>
</dbReference>
<reference evidence="4" key="1">
    <citation type="submission" date="2021-04" db="EMBL/GenBank/DDBJ databases">
        <title>Genome based classification of Actinospica acidithermotolerans sp. nov., an actinobacterium isolated from an Indonesian hot spring.</title>
        <authorList>
            <person name="Kusuma A.B."/>
            <person name="Putra K.E."/>
            <person name="Nafisah S."/>
            <person name="Loh J."/>
            <person name="Nouioui I."/>
            <person name="Goodfellow M."/>
        </authorList>
    </citation>
    <scope>NUCLEOTIDE SEQUENCE</scope>
    <source>
        <strain evidence="4">CSCA 57</strain>
    </source>
</reference>
<dbReference type="PANTHER" id="PTHR43420">
    <property type="entry name" value="ACETYLTRANSFERASE"/>
    <property type="match status" value="1"/>
</dbReference>
<sequence>MTIDEETIRQMQGLARTVYTLRPELLMNDATFGEIPWVWASSPASEQDDWRHRFWHAPDGEVIGWGWAFLPHETPQTDGTTRPFRRANLAWLVHPEHAEVFGEILDWYDEQAAAIPRGVSVRAAHAEALALAAAHGYAVNEQQAGDQGYWIQLNGRDLARIETPAVPEGYRVSTAAEVGTEAAYRAHADAWHPSTLTLEAMERTQRTESYRADLHLVVVTEDGAPVASTTIWLDEETGSAEFEPVGTHPEHRRKGVARAMLLHGMHAAKAAGARRMLVACLGAAGHPAARELYYSVGFECFTADVPHLKQPDSSSLTPAALIEAA</sequence>
<dbReference type="Proteomes" id="UP000675781">
    <property type="component" value="Unassembled WGS sequence"/>
</dbReference>
<name>A0A941EVJ8_9ACTN</name>
<dbReference type="SUPFAM" id="SSF55729">
    <property type="entry name" value="Acyl-CoA N-acyltransferases (Nat)"/>
    <property type="match status" value="1"/>
</dbReference>
<proteinExistence type="predicted"/>
<evidence type="ECO:0000313" key="4">
    <source>
        <dbReference type="EMBL" id="MBR7837228.1"/>
    </source>
</evidence>
<keyword evidence="5" id="KW-1185">Reference proteome</keyword>
<dbReference type="EMBL" id="JAGSOG010000189">
    <property type="protein sequence ID" value="MBR7837228.1"/>
    <property type="molecule type" value="Genomic_DNA"/>
</dbReference>
<evidence type="ECO:0000259" key="3">
    <source>
        <dbReference type="PROSITE" id="PS51186"/>
    </source>
</evidence>
<dbReference type="AlphaFoldDB" id="A0A941EVJ8"/>
<dbReference type="Pfam" id="PF00583">
    <property type="entry name" value="Acetyltransf_1"/>
    <property type="match status" value="1"/>
</dbReference>
<dbReference type="GO" id="GO:0016747">
    <property type="term" value="F:acyltransferase activity, transferring groups other than amino-acyl groups"/>
    <property type="evidence" value="ECO:0007669"/>
    <property type="project" value="InterPro"/>
</dbReference>
<evidence type="ECO:0000256" key="2">
    <source>
        <dbReference type="ARBA" id="ARBA00023315"/>
    </source>
</evidence>
<evidence type="ECO:0000256" key="1">
    <source>
        <dbReference type="ARBA" id="ARBA00022679"/>
    </source>
</evidence>
<dbReference type="Gene3D" id="3.40.630.30">
    <property type="match status" value="1"/>
</dbReference>
<gene>
    <name evidence="4" type="ORF">KDL01_28380</name>
</gene>
<evidence type="ECO:0000313" key="5">
    <source>
        <dbReference type="Proteomes" id="UP000675781"/>
    </source>
</evidence>
<accession>A0A941EVJ8</accession>
<keyword evidence="1" id="KW-0808">Transferase</keyword>
<feature type="domain" description="N-acetyltransferase" evidence="3">
    <location>
        <begin position="170"/>
        <end position="323"/>
    </location>
</feature>
<comment type="caution">
    <text evidence="4">The sequence shown here is derived from an EMBL/GenBank/DDBJ whole genome shotgun (WGS) entry which is preliminary data.</text>
</comment>
<dbReference type="InterPro" id="IPR016181">
    <property type="entry name" value="Acyl_CoA_acyltransferase"/>
</dbReference>
<keyword evidence="2" id="KW-0012">Acyltransferase</keyword>
<protein>
    <submittedName>
        <fullName evidence="4">GNAT family N-acetyltransferase</fullName>
    </submittedName>
</protein>
<dbReference type="PROSITE" id="PS51186">
    <property type="entry name" value="GNAT"/>
    <property type="match status" value="1"/>
</dbReference>
<dbReference type="CDD" id="cd04301">
    <property type="entry name" value="NAT_SF"/>
    <property type="match status" value="1"/>
</dbReference>
<dbReference type="RefSeq" id="WP_212531695.1">
    <property type="nucleotide sequence ID" value="NZ_JAGSOG010000189.1"/>
</dbReference>